<dbReference type="PANTHER" id="PTHR23507">
    <property type="entry name" value="ZGC:174356"/>
    <property type="match status" value="1"/>
</dbReference>
<keyword evidence="6" id="KW-1185">Reference proteome</keyword>
<feature type="transmembrane region" description="Helical" evidence="5">
    <location>
        <begin position="168"/>
        <end position="190"/>
    </location>
</feature>
<keyword evidence="2 5" id="KW-0812">Transmembrane</keyword>
<dbReference type="PANTHER" id="PTHR23507:SF11">
    <property type="entry name" value="SOLUTE CARRIER FAMILY RELATED"/>
    <property type="match status" value="1"/>
</dbReference>
<evidence type="ECO:0000256" key="3">
    <source>
        <dbReference type="ARBA" id="ARBA00022989"/>
    </source>
</evidence>
<evidence type="ECO:0000313" key="6">
    <source>
        <dbReference type="Proteomes" id="UP000887566"/>
    </source>
</evidence>
<dbReference type="InterPro" id="IPR011701">
    <property type="entry name" value="MFS"/>
</dbReference>
<dbReference type="Gene3D" id="1.20.1250.20">
    <property type="entry name" value="MFS general substrate transporter like domains"/>
    <property type="match status" value="1"/>
</dbReference>
<dbReference type="Proteomes" id="UP000887566">
    <property type="component" value="Unplaced"/>
</dbReference>
<proteinExistence type="predicted"/>
<feature type="transmembrane region" description="Helical" evidence="5">
    <location>
        <begin position="432"/>
        <end position="456"/>
    </location>
</feature>
<keyword evidence="4 5" id="KW-0472">Membrane</keyword>
<dbReference type="AlphaFoldDB" id="A0A914W253"/>
<feature type="transmembrane region" description="Helical" evidence="5">
    <location>
        <begin position="314"/>
        <end position="335"/>
    </location>
</feature>
<feature type="transmembrane region" description="Helical" evidence="5">
    <location>
        <begin position="76"/>
        <end position="94"/>
    </location>
</feature>
<evidence type="ECO:0000313" key="7">
    <source>
        <dbReference type="WBParaSite" id="PSAMB.scaffold3064size23865.g20176.t1"/>
    </source>
</evidence>
<feature type="transmembrane region" description="Helical" evidence="5">
    <location>
        <begin position="405"/>
        <end position="426"/>
    </location>
</feature>
<evidence type="ECO:0000256" key="5">
    <source>
        <dbReference type="SAM" id="Phobius"/>
    </source>
</evidence>
<dbReference type="Pfam" id="PF07690">
    <property type="entry name" value="MFS_1"/>
    <property type="match status" value="1"/>
</dbReference>
<accession>A0A914W253</accession>
<feature type="transmembrane region" description="Helical" evidence="5">
    <location>
        <begin position="12"/>
        <end position="29"/>
    </location>
</feature>
<feature type="transmembrane region" description="Helical" evidence="5">
    <location>
        <begin position="196"/>
        <end position="216"/>
    </location>
</feature>
<dbReference type="SUPFAM" id="SSF103473">
    <property type="entry name" value="MFS general substrate transporter"/>
    <property type="match status" value="1"/>
</dbReference>
<dbReference type="WBParaSite" id="PSAMB.scaffold3064size23865.g20176.t1">
    <property type="protein sequence ID" value="PSAMB.scaffold3064size23865.g20176.t1"/>
    <property type="gene ID" value="PSAMB.scaffold3064size23865.g20176"/>
</dbReference>
<dbReference type="GO" id="GO:0022857">
    <property type="term" value="F:transmembrane transporter activity"/>
    <property type="evidence" value="ECO:0007669"/>
    <property type="project" value="InterPro"/>
</dbReference>
<dbReference type="InterPro" id="IPR036259">
    <property type="entry name" value="MFS_trans_sf"/>
</dbReference>
<evidence type="ECO:0000256" key="2">
    <source>
        <dbReference type="ARBA" id="ARBA00022692"/>
    </source>
</evidence>
<sequence length="488" mass="54009">MVSLKWMKHITVEPIIFLIYLGWVFGNTLQSPGLYEKVCRMYYSDEVGVNCKDLSATHDIEDRVQSRSAQWSLYNAISYLTPAIFADTILGAYGDKHGRQVNILLGIAGIAVSEYGYMLTLSNSANTPYFTVLIFGIVTGATGYIALVPVSCNAYLADITPDKSQLTIRSGIFTVAQGLSSVLGGFTAGFFSDLSIPLGMDIELFMYVLAFIYVLWRIPQRPGIEEIKRRARGPTEGAPTLRGILVEIWTLMKLGFWTYRKPRLGYRRALMFLAVFVLMLTYTTSVETRISSVMSIYTFRCSGRNALCWKAEQLGYWNGSGYLLLIIGTLAGLFVGKRVFKLRETTLIIIGLMASSARTLMIGVATSPWEMYVANVLGSLAGITQPAIVSYMAQLVEQEEIGRAFSLFGIAADLAFIVTNLIYNNIYSATVGWYPGFLFLFIAFLQTCAAGGMVWAHFESIREGIGAQEADNFDAVEHNSEHAVESVT</sequence>
<organism evidence="6 7">
    <name type="scientific">Plectus sambesii</name>
    <dbReference type="NCBI Taxonomy" id="2011161"/>
    <lineage>
        <taxon>Eukaryota</taxon>
        <taxon>Metazoa</taxon>
        <taxon>Ecdysozoa</taxon>
        <taxon>Nematoda</taxon>
        <taxon>Chromadorea</taxon>
        <taxon>Plectida</taxon>
        <taxon>Plectina</taxon>
        <taxon>Plectoidea</taxon>
        <taxon>Plectidae</taxon>
        <taxon>Plectus</taxon>
    </lineage>
</organism>
<keyword evidence="3 5" id="KW-1133">Transmembrane helix</keyword>
<protein>
    <submittedName>
        <fullName evidence="7">Solute carrier family 46 member 3</fullName>
    </submittedName>
</protein>
<feature type="transmembrane region" description="Helical" evidence="5">
    <location>
        <begin position="347"/>
        <end position="366"/>
    </location>
</feature>
<feature type="transmembrane region" description="Helical" evidence="5">
    <location>
        <begin position="101"/>
        <end position="118"/>
    </location>
</feature>
<evidence type="ECO:0000256" key="4">
    <source>
        <dbReference type="ARBA" id="ARBA00023136"/>
    </source>
</evidence>
<name>A0A914W253_9BILA</name>
<comment type="subcellular location">
    <subcellularLocation>
        <location evidence="1">Membrane</location>
        <topology evidence="1">Multi-pass membrane protein</topology>
    </subcellularLocation>
</comment>
<reference evidence="7" key="1">
    <citation type="submission" date="2022-11" db="UniProtKB">
        <authorList>
            <consortium name="WormBaseParasite"/>
        </authorList>
    </citation>
    <scope>IDENTIFICATION</scope>
</reference>
<evidence type="ECO:0000256" key="1">
    <source>
        <dbReference type="ARBA" id="ARBA00004141"/>
    </source>
</evidence>
<feature type="transmembrane region" description="Helical" evidence="5">
    <location>
        <begin position="269"/>
        <end position="285"/>
    </location>
</feature>
<feature type="transmembrane region" description="Helical" evidence="5">
    <location>
        <begin position="130"/>
        <end position="156"/>
    </location>
</feature>
<dbReference type="GO" id="GO:0016020">
    <property type="term" value="C:membrane"/>
    <property type="evidence" value="ECO:0007669"/>
    <property type="project" value="UniProtKB-SubCell"/>
</dbReference>